<keyword evidence="6" id="KW-0862">Zinc</keyword>
<dbReference type="RefSeq" id="WP_067896147.1">
    <property type="nucleotide sequence ID" value="NZ_VSFG01000005.1"/>
</dbReference>
<dbReference type="InterPro" id="IPR004421">
    <property type="entry name" value="Carbamoyltransferase_HypF"/>
</dbReference>
<dbReference type="EC" id="6.2.-.-" evidence="8"/>
<dbReference type="GO" id="GO:0008270">
    <property type="term" value="F:zinc ion binding"/>
    <property type="evidence" value="ECO:0007669"/>
    <property type="project" value="UniProtKB-KW"/>
</dbReference>
<dbReference type="SUPFAM" id="SSF54975">
    <property type="entry name" value="Acylphosphatase/BLUF domain-like"/>
    <property type="match status" value="1"/>
</dbReference>
<keyword evidence="9" id="KW-0378">Hydrolase</keyword>
<dbReference type="PROSITE" id="PS51163">
    <property type="entry name" value="YRDC"/>
    <property type="match status" value="1"/>
</dbReference>
<dbReference type="PROSITE" id="PS00150">
    <property type="entry name" value="ACYLPHOSPHATASE_1"/>
    <property type="match status" value="1"/>
</dbReference>
<evidence type="ECO:0000256" key="5">
    <source>
        <dbReference type="ARBA" id="ARBA00022771"/>
    </source>
</evidence>
<keyword evidence="13" id="KW-1185">Reference proteome</keyword>
<dbReference type="Pfam" id="PF07503">
    <property type="entry name" value="zf-HYPF"/>
    <property type="match status" value="2"/>
</dbReference>
<evidence type="ECO:0000256" key="3">
    <source>
        <dbReference type="ARBA" id="ARBA00022598"/>
    </source>
</evidence>
<name>A0A5D0NHR5_9ACTN</name>
<dbReference type="PANTHER" id="PTHR42959">
    <property type="entry name" value="CARBAMOYLTRANSFERASE"/>
    <property type="match status" value="1"/>
</dbReference>
<dbReference type="UniPathway" id="UPA00335"/>
<sequence length="776" mass="80804">MTGTRTREGGGTTEARRFEVCGTVQGVGFRPFVYRLALACGIRGDVRNSGGMVVITAVGEAPVLDDFAARLVAEAPGAAAVTGVTATRLTDTVAPTGFAVLGSAAAGSAPRDVPPDLATCEDCLRELFDPGDRRYRYPFVNCTACGPRATIIAALPYDRARTTMAAFAMCPACEAEYRDPSDRRFHAEPIACPACGPRLGWHPGGRRDGEALSTAAAAIRGGGVVAVKGIGGYQLVCDATDAAAVGRLRVAKGREAKPLAVMVPDLAAARALADLTAADVGALTSSARPIVLAPRAGGPLAAQVCDGLPDVGVFLPYSPLHHLLLRDVARPLVVTSGNRTGGPMVTEDDAALRRLGPVVEGVLSHDRTILARYDDSVVRVVAGKPSTVRRARGLAPAPLPLPVAAAEPVLALGAQLKHTFTVANGRRAIVGPHTGDLEDAETYAAFEHALERCLRVEDVEPAYVAHDLHPEYLSSKHAARWPARRRIPVQHHHAHVAATAAEHGVIGPFLGVAYDGLGLGDDGTFWGGEILLATYTGYRRLGRFSRAPLCGGAAAVRRPARMALGYLFGAEPLDHGGPAADLAADLVARLPEREVAVVRRMIDRGVNSPPASSAGRLFDALAALLGICDDNRYEGEAAMRLEAAAAGHDAADPLGWRLVRRGGLWVYDCAATLRDALAARADGEPPGRIAAAFHRTLAAVTAELCDRAAADAGVGTVCLSGGVFQNRAFATAVVGALDEAGFEVFIGERVPVNDGGISYGQAAVAAARLAGAPERR</sequence>
<feature type="active site" evidence="9">
    <location>
        <position position="48"/>
    </location>
</feature>
<dbReference type="AlphaFoldDB" id="A0A5D0NHR5"/>
<keyword evidence="5" id="KW-0863">Zinc-finger</keyword>
<dbReference type="Pfam" id="PF22521">
    <property type="entry name" value="HypF_C_2"/>
    <property type="match status" value="1"/>
</dbReference>
<evidence type="ECO:0000256" key="6">
    <source>
        <dbReference type="ARBA" id="ARBA00022833"/>
    </source>
</evidence>
<evidence type="ECO:0000256" key="9">
    <source>
        <dbReference type="PROSITE-ProRule" id="PRU00520"/>
    </source>
</evidence>
<dbReference type="Pfam" id="PF01300">
    <property type="entry name" value="Sua5_yciO_yrdC"/>
    <property type="match status" value="1"/>
</dbReference>
<dbReference type="GO" id="GO:0051604">
    <property type="term" value="P:protein maturation"/>
    <property type="evidence" value="ECO:0007669"/>
    <property type="project" value="TreeGrafter"/>
</dbReference>
<dbReference type="GO" id="GO:0016743">
    <property type="term" value="F:carboxyl- or carbamoyltransferase activity"/>
    <property type="evidence" value="ECO:0007669"/>
    <property type="project" value="UniProtKB-UniRule"/>
</dbReference>
<evidence type="ECO:0000313" key="13">
    <source>
        <dbReference type="Proteomes" id="UP000323380"/>
    </source>
</evidence>
<dbReference type="InterPro" id="IPR017968">
    <property type="entry name" value="Acylphosphatase_CS"/>
</dbReference>
<comment type="catalytic activity">
    <reaction evidence="7">
        <text>C-terminal L-cysteinyl-[HypE protein] + carbamoyl phosphate + ATP + H2O = C-terminal S-carboxamide-L-cysteinyl-[HypE protein] + AMP + phosphate + diphosphate + H(+)</text>
        <dbReference type="Rhea" id="RHEA:55636"/>
        <dbReference type="Rhea" id="RHEA-COMP:14247"/>
        <dbReference type="Rhea" id="RHEA-COMP:14392"/>
        <dbReference type="ChEBI" id="CHEBI:15377"/>
        <dbReference type="ChEBI" id="CHEBI:15378"/>
        <dbReference type="ChEBI" id="CHEBI:30616"/>
        <dbReference type="ChEBI" id="CHEBI:33019"/>
        <dbReference type="ChEBI" id="CHEBI:43474"/>
        <dbReference type="ChEBI" id="CHEBI:58228"/>
        <dbReference type="ChEBI" id="CHEBI:76913"/>
        <dbReference type="ChEBI" id="CHEBI:139126"/>
        <dbReference type="ChEBI" id="CHEBI:456215"/>
    </reaction>
</comment>
<dbReference type="GO" id="GO:0016874">
    <property type="term" value="F:ligase activity"/>
    <property type="evidence" value="ECO:0007669"/>
    <property type="project" value="UniProtKB-UniRule"/>
</dbReference>
<feature type="domain" description="YrdC-like" evidence="11">
    <location>
        <begin position="209"/>
        <end position="393"/>
    </location>
</feature>
<dbReference type="Gene3D" id="3.30.420.360">
    <property type="match status" value="1"/>
</dbReference>
<proteinExistence type="inferred from homology"/>
<keyword evidence="12" id="KW-0808">Transferase</keyword>
<dbReference type="EMBL" id="VSFG01000005">
    <property type="protein sequence ID" value="TYB43912.1"/>
    <property type="molecule type" value="Genomic_DNA"/>
</dbReference>
<evidence type="ECO:0000256" key="1">
    <source>
        <dbReference type="ARBA" id="ARBA00004711"/>
    </source>
</evidence>
<feature type="domain" description="Acylphosphatase-like" evidence="10">
    <location>
        <begin position="15"/>
        <end position="102"/>
    </location>
</feature>
<evidence type="ECO:0000256" key="8">
    <source>
        <dbReference type="PIRNR" id="PIRNR006256"/>
    </source>
</evidence>
<dbReference type="InterPro" id="IPR041440">
    <property type="entry name" value="HypF_C"/>
</dbReference>
<dbReference type="GO" id="GO:0003725">
    <property type="term" value="F:double-stranded RNA binding"/>
    <property type="evidence" value="ECO:0007669"/>
    <property type="project" value="InterPro"/>
</dbReference>
<dbReference type="PROSITE" id="PS51160">
    <property type="entry name" value="ACYLPHOSPHATASE_3"/>
    <property type="match status" value="1"/>
</dbReference>
<dbReference type="Proteomes" id="UP000323380">
    <property type="component" value="Unassembled WGS sequence"/>
</dbReference>
<dbReference type="InterPro" id="IPR001792">
    <property type="entry name" value="Acylphosphatase-like_dom"/>
</dbReference>
<dbReference type="Pfam" id="PF17788">
    <property type="entry name" value="HypF_C"/>
    <property type="match status" value="1"/>
</dbReference>
<dbReference type="Gene3D" id="3.30.420.40">
    <property type="match status" value="1"/>
</dbReference>
<evidence type="ECO:0000256" key="7">
    <source>
        <dbReference type="ARBA" id="ARBA00048220"/>
    </source>
</evidence>
<dbReference type="InterPro" id="IPR017945">
    <property type="entry name" value="DHBP_synth_RibB-like_a/b_dom"/>
</dbReference>
<dbReference type="Gene3D" id="3.90.870.50">
    <property type="match status" value="1"/>
</dbReference>
<evidence type="ECO:0000259" key="10">
    <source>
        <dbReference type="PROSITE" id="PS51160"/>
    </source>
</evidence>
<evidence type="ECO:0000256" key="4">
    <source>
        <dbReference type="ARBA" id="ARBA00022723"/>
    </source>
</evidence>
<dbReference type="Gene3D" id="3.30.110.120">
    <property type="match status" value="1"/>
</dbReference>
<feature type="active site" evidence="9">
    <location>
        <position position="30"/>
    </location>
</feature>
<comment type="caution">
    <text evidence="12">The sequence shown here is derived from an EMBL/GenBank/DDBJ whole genome shotgun (WGS) entry which is preliminary data.</text>
</comment>
<gene>
    <name evidence="12" type="primary">hypF</name>
    <name evidence="12" type="ORF">FXF69_23360</name>
</gene>
<evidence type="ECO:0000313" key="12">
    <source>
        <dbReference type="EMBL" id="TYB43912.1"/>
    </source>
</evidence>
<evidence type="ECO:0000256" key="2">
    <source>
        <dbReference type="ARBA" id="ARBA00008097"/>
    </source>
</evidence>
<dbReference type="InterPro" id="IPR011125">
    <property type="entry name" value="Znf_HypF"/>
</dbReference>
<protein>
    <recommendedName>
        <fullName evidence="8">Carbamoyltransferase</fullName>
        <ecNumber evidence="8">6.2.-.-</ecNumber>
    </recommendedName>
</protein>
<dbReference type="InterPro" id="IPR051060">
    <property type="entry name" value="Carbamoyltrans_HypF-like"/>
</dbReference>
<dbReference type="InterPro" id="IPR055128">
    <property type="entry name" value="HypF_C_2"/>
</dbReference>
<comment type="catalytic activity">
    <reaction evidence="9">
        <text>an acyl phosphate + H2O = a carboxylate + phosphate + H(+)</text>
        <dbReference type="Rhea" id="RHEA:14965"/>
        <dbReference type="ChEBI" id="CHEBI:15377"/>
        <dbReference type="ChEBI" id="CHEBI:15378"/>
        <dbReference type="ChEBI" id="CHEBI:29067"/>
        <dbReference type="ChEBI" id="CHEBI:43474"/>
        <dbReference type="ChEBI" id="CHEBI:59918"/>
        <dbReference type="EC" id="3.6.1.7"/>
    </reaction>
</comment>
<keyword evidence="4" id="KW-0479">Metal-binding</keyword>
<dbReference type="InterPro" id="IPR036046">
    <property type="entry name" value="Acylphosphatase-like_dom_sf"/>
</dbReference>
<dbReference type="SUPFAM" id="SSF55821">
    <property type="entry name" value="YrdC/RibB"/>
    <property type="match status" value="1"/>
</dbReference>
<dbReference type="PANTHER" id="PTHR42959:SF1">
    <property type="entry name" value="CARBAMOYLTRANSFERASE HYPF"/>
    <property type="match status" value="1"/>
</dbReference>
<keyword evidence="3" id="KW-0436">Ligase</keyword>
<dbReference type="GO" id="GO:0003998">
    <property type="term" value="F:acylphosphatase activity"/>
    <property type="evidence" value="ECO:0007669"/>
    <property type="project" value="UniProtKB-EC"/>
</dbReference>
<organism evidence="12 13">
    <name type="scientific">Actinomadura chibensis</name>
    <dbReference type="NCBI Taxonomy" id="392828"/>
    <lineage>
        <taxon>Bacteria</taxon>
        <taxon>Bacillati</taxon>
        <taxon>Actinomycetota</taxon>
        <taxon>Actinomycetes</taxon>
        <taxon>Streptosporangiales</taxon>
        <taxon>Thermomonosporaceae</taxon>
        <taxon>Actinomadura</taxon>
    </lineage>
</organism>
<dbReference type="NCBIfam" id="TIGR00143">
    <property type="entry name" value="hypF"/>
    <property type="match status" value="1"/>
</dbReference>
<reference evidence="12 13" key="1">
    <citation type="submission" date="2019-08" db="EMBL/GenBank/DDBJ databases">
        <title>Actinomadura sp. nov. CYP1-5 isolated from mountain soil.</title>
        <authorList>
            <person name="Songsumanus A."/>
            <person name="Kuncharoen N."/>
            <person name="Kudo T."/>
            <person name="Yuki M."/>
            <person name="Igarashi Y."/>
            <person name="Tanasupawat S."/>
        </authorList>
    </citation>
    <scope>NUCLEOTIDE SEQUENCE [LARGE SCALE GENOMIC DNA]</scope>
    <source>
        <strain evidence="12 13">JCM 14158</strain>
    </source>
</reference>
<dbReference type="InterPro" id="IPR006070">
    <property type="entry name" value="Sua5-like_dom"/>
</dbReference>
<comment type="similarity">
    <text evidence="2 8">Belongs to the carbamoyltransferase HypF family.</text>
</comment>
<evidence type="ECO:0000259" key="11">
    <source>
        <dbReference type="PROSITE" id="PS51163"/>
    </source>
</evidence>
<dbReference type="PIRSF" id="PIRSF006256">
    <property type="entry name" value="CMPcnvr_hdrg_mat"/>
    <property type="match status" value="1"/>
</dbReference>
<dbReference type="STRING" id="1220554.GCA_001552135_05047"/>
<comment type="pathway">
    <text evidence="1">Protein modification; [NiFe] hydrogenase maturation.</text>
</comment>
<dbReference type="Pfam" id="PF00708">
    <property type="entry name" value="Acylphosphatase"/>
    <property type="match status" value="1"/>
</dbReference>
<accession>A0A5D0NHR5</accession>